<dbReference type="PANTHER" id="PTHR15665">
    <property type="entry name" value="ASTEROID PROTEIN"/>
    <property type="match status" value="1"/>
</dbReference>
<evidence type="ECO:0000313" key="1">
    <source>
        <dbReference type="EMBL" id="KAJ7362098.1"/>
    </source>
</evidence>
<comment type="caution">
    <text evidence="1">The sequence shown here is derived from an EMBL/GenBank/DDBJ whole genome shotgun (WGS) entry which is preliminary data.</text>
</comment>
<keyword evidence="2" id="KW-1185">Reference proteome</keyword>
<dbReference type="EMBL" id="MU827307">
    <property type="protein sequence ID" value="KAJ7362098.1"/>
    <property type="molecule type" value="Genomic_DNA"/>
</dbReference>
<evidence type="ECO:0000313" key="2">
    <source>
        <dbReference type="Proteomes" id="UP001163046"/>
    </source>
</evidence>
<dbReference type="OrthoDB" id="6022536at2759"/>
<gene>
    <name evidence="1" type="primary">ASTE1_3</name>
    <name evidence="1" type="ORF">OS493_013189</name>
</gene>
<dbReference type="Proteomes" id="UP001163046">
    <property type="component" value="Unassembled WGS sequence"/>
</dbReference>
<dbReference type="PANTHER" id="PTHR15665:SF1">
    <property type="entry name" value="PROTEIN ASTEROID HOMOLOG 1"/>
    <property type="match status" value="1"/>
</dbReference>
<sequence length="145" mass="16146">MTATFHLLSSTGNSKRLTVSIFYRRKLAWHFGIRAELISVLASLAGNDYVSSDALAAFNLALKRLQTSSRFGRRGARFISIANMLSELPDASTEEEALNSALQMVSSPESRTQLRQAVELSLQEYTITESNLLPYFQGRCDLQLP</sequence>
<name>A0A9W9YQF0_9CNID</name>
<dbReference type="InterPro" id="IPR026832">
    <property type="entry name" value="Asteroid"/>
</dbReference>
<reference evidence="1" key="1">
    <citation type="submission" date="2023-01" db="EMBL/GenBank/DDBJ databases">
        <title>Genome assembly of the deep-sea coral Lophelia pertusa.</title>
        <authorList>
            <person name="Herrera S."/>
            <person name="Cordes E."/>
        </authorList>
    </citation>
    <scope>NUCLEOTIDE SEQUENCE</scope>
    <source>
        <strain evidence="1">USNM1676648</strain>
        <tissue evidence="1">Polyp</tissue>
    </source>
</reference>
<proteinExistence type="predicted"/>
<protein>
    <submittedName>
        <fullName evidence="1">Protein asteroid 1</fullName>
    </submittedName>
</protein>
<dbReference type="AlphaFoldDB" id="A0A9W9YQF0"/>
<accession>A0A9W9YQF0</accession>
<organism evidence="1 2">
    <name type="scientific">Desmophyllum pertusum</name>
    <dbReference type="NCBI Taxonomy" id="174260"/>
    <lineage>
        <taxon>Eukaryota</taxon>
        <taxon>Metazoa</taxon>
        <taxon>Cnidaria</taxon>
        <taxon>Anthozoa</taxon>
        <taxon>Hexacorallia</taxon>
        <taxon>Scleractinia</taxon>
        <taxon>Caryophylliina</taxon>
        <taxon>Caryophylliidae</taxon>
        <taxon>Desmophyllum</taxon>
    </lineage>
</organism>